<dbReference type="Pfam" id="PF04403">
    <property type="entry name" value="PqiA"/>
    <property type="match status" value="1"/>
</dbReference>
<sequence>MEDAGTPTTPAPAKRSLFSTLRLAVGALLLLPAIWFSWKTVDGLAARRDLRSDLAEITHARYGILSADQWRDIIGPMLQAQVGKLDLKTQSKSLRPMVERSLYALLDNVKTQMSAPDPKTKKPGANPMIVNMIVTSLRPHVPEYTSVVMAQLTKPDVEKSFQDSIRGVLADAVKNTFSPTDMTTYNAILKRYGCADGVACEATLSKQIAAADTQLTRDYLIVLASAALAFLLLMTSRGRLSRGAVIVLMLFCITMAAAGVLSPMLEVEVRVSKVDATLLGTPIEFRDQSLYYRSKTVLEVFDTLIHMDRPEMKLVGVLVILFSVVFPTLKMLALGAGLIRPVLLRTNRLVKIFAFELSKWSMADVMVLAIFMSFVAFNGVITSSWDGLRQMPNIQQVVIPTDASKILPGFYLFFGFCIASIFLSRKLERGIEEA</sequence>
<feature type="transmembrane region" description="Helical" evidence="1">
    <location>
        <begin position="243"/>
        <end position="265"/>
    </location>
</feature>
<feature type="transmembrane region" description="Helical" evidence="1">
    <location>
        <begin position="314"/>
        <end position="339"/>
    </location>
</feature>
<dbReference type="RefSeq" id="WP_260790968.1">
    <property type="nucleotide sequence ID" value="NZ_CP093313.1"/>
</dbReference>
<organism evidence="2 3">
    <name type="scientific">Occallatibacter riparius</name>
    <dbReference type="NCBI Taxonomy" id="1002689"/>
    <lineage>
        <taxon>Bacteria</taxon>
        <taxon>Pseudomonadati</taxon>
        <taxon>Acidobacteriota</taxon>
        <taxon>Terriglobia</taxon>
        <taxon>Terriglobales</taxon>
        <taxon>Acidobacteriaceae</taxon>
        <taxon>Occallatibacter</taxon>
    </lineage>
</organism>
<keyword evidence="1" id="KW-0812">Transmembrane</keyword>
<proteinExistence type="predicted"/>
<name>A0A9J7BG42_9BACT</name>
<evidence type="ECO:0000313" key="3">
    <source>
        <dbReference type="Proteomes" id="UP001059380"/>
    </source>
</evidence>
<keyword evidence="3" id="KW-1185">Reference proteome</keyword>
<protein>
    <submittedName>
        <fullName evidence="2">Paraquat-inducible protein A</fullName>
    </submittedName>
</protein>
<gene>
    <name evidence="2" type="ORF">MOP44_15475</name>
</gene>
<feature type="transmembrane region" description="Helical" evidence="1">
    <location>
        <begin position="360"/>
        <end position="381"/>
    </location>
</feature>
<reference evidence="2" key="1">
    <citation type="submission" date="2021-04" db="EMBL/GenBank/DDBJ databases">
        <title>Phylogenetic analysis of Acidobacteriaceae.</title>
        <authorList>
            <person name="Qiu L."/>
            <person name="Zhang Q."/>
        </authorList>
    </citation>
    <scope>NUCLEOTIDE SEQUENCE</scope>
    <source>
        <strain evidence="2">DSM 25168</strain>
    </source>
</reference>
<dbReference type="AlphaFoldDB" id="A0A9J7BG42"/>
<dbReference type="Proteomes" id="UP001059380">
    <property type="component" value="Chromosome"/>
</dbReference>
<feature type="transmembrane region" description="Helical" evidence="1">
    <location>
        <begin position="406"/>
        <end position="424"/>
    </location>
</feature>
<keyword evidence="1" id="KW-1133">Transmembrane helix</keyword>
<dbReference type="InterPro" id="IPR007498">
    <property type="entry name" value="PqiA-like"/>
</dbReference>
<keyword evidence="1" id="KW-0472">Membrane</keyword>
<accession>A0A9J7BG42</accession>
<dbReference type="EMBL" id="CP093313">
    <property type="protein sequence ID" value="UWZ81972.1"/>
    <property type="molecule type" value="Genomic_DNA"/>
</dbReference>
<dbReference type="KEGG" id="orp:MOP44_15475"/>
<feature type="transmembrane region" description="Helical" evidence="1">
    <location>
        <begin position="21"/>
        <end position="38"/>
    </location>
</feature>
<evidence type="ECO:0000313" key="2">
    <source>
        <dbReference type="EMBL" id="UWZ81972.1"/>
    </source>
</evidence>
<evidence type="ECO:0000256" key="1">
    <source>
        <dbReference type="SAM" id="Phobius"/>
    </source>
</evidence>